<organism evidence="1">
    <name type="scientific">marine sediment metagenome</name>
    <dbReference type="NCBI Taxonomy" id="412755"/>
    <lineage>
        <taxon>unclassified sequences</taxon>
        <taxon>metagenomes</taxon>
        <taxon>ecological metagenomes</taxon>
    </lineage>
</organism>
<dbReference type="AlphaFoldDB" id="A0A0F9G4K3"/>
<comment type="caution">
    <text evidence="1">The sequence shown here is derived from an EMBL/GenBank/DDBJ whole genome shotgun (WGS) entry which is preliminary data.</text>
</comment>
<accession>A0A0F9G4K3</accession>
<proteinExistence type="predicted"/>
<reference evidence="1" key="1">
    <citation type="journal article" date="2015" name="Nature">
        <title>Complex archaea that bridge the gap between prokaryotes and eukaryotes.</title>
        <authorList>
            <person name="Spang A."/>
            <person name="Saw J.H."/>
            <person name="Jorgensen S.L."/>
            <person name="Zaremba-Niedzwiedzka K."/>
            <person name="Martijn J."/>
            <person name="Lind A.E."/>
            <person name="van Eijk R."/>
            <person name="Schleper C."/>
            <person name="Guy L."/>
            <person name="Ettema T.J."/>
        </authorList>
    </citation>
    <scope>NUCLEOTIDE SEQUENCE</scope>
</reference>
<dbReference type="EMBL" id="LAZR01021431">
    <property type="protein sequence ID" value="KKL85351.1"/>
    <property type="molecule type" value="Genomic_DNA"/>
</dbReference>
<feature type="non-terminal residue" evidence="1">
    <location>
        <position position="1"/>
    </location>
</feature>
<name>A0A0F9G4K3_9ZZZZ</name>
<protein>
    <submittedName>
        <fullName evidence="1">Uncharacterized protein</fullName>
    </submittedName>
</protein>
<evidence type="ECO:0000313" key="1">
    <source>
        <dbReference type="EMBL" id="KKL85351.1"/>
    </source>
</evidence>
<sequence length="38" mass="4349">DSTMEQLFLGCRITLVETSQVERSVRIDYPSTDETSQI</sequence>
<gene>
    <name evidence="1" type="ORF">LCGC14_1955640</name>
</gene>